<accession>A0A6G0VLH9</accession>
<dbReference type="OrthoDB" id="6624231at2759"/>
<dbReference type="Pfam" id="PF14214">
    <property type="entry name" value="Helitron_like_N"/>
    <property type="match status" value="1"/>
</dbReference>
<dbReference type="InterPro" id="IPR025476">
    <property type="entry name" value="Helitron_helicase-like"/>
</dbReference>
<reference evidence="2 3" key="1">
    <citation type="submission" date="2019-08" db="EMBL/GenBank/DDBJ databases">
        <title>Whole genome of Aphis craccivora.</title>
        <authorList>
            <person name="Voronova N.V."/>
            <person name="Shulinski R.S."/>
            <person name="Bandarenka Y.V."/>
            <person name="Zhorov D.G."/>
            <person name="Warner D."/>
        </authorList>
    </citation>
    <scope>NUCLEOTIDE SEQUENCE [LARGE SCALE GENOMIC DNA]</scope>
    <source>
        <strain evidence="2">180601</strain>
        <tissue evidence="2">Whole Body</tissue>
    </source>
</reference>
<dbReference type="AlphaFoldDB" id="A0A6G0VLH9"/>
<evidence type="ECO:0000313" key="3">
    <source>
        <dbReference type="Proteomes" id="UP000478052"/>
    </source>
</evidence>
<name>A0A6G0VLH9_APHCR</name>
<proteinExistence type="predicted"/>
<sequence>MRKNVFAMVRQEGQPTLFLTFSPSESTWTDLLKILYKLRYSKTLSDDTVLTYAQKSYLIRQDPVVCATYFDHRFRALFKLIKSKNVIFKEHSMKHFFHRVEYQHRGSPYVHMLLWLDNAPVFDPAKPETFGACVTLINKYNKYQQMRKLLMKINTKLTTLEMRKNLIRNVKSLKVTADMVNSKWAKDKVFINERLTKFKRMLFSQTRLAAKNNILNSIYVDSLVDIPLSNDSFSVFQINISSIKAHFNDVVTLLGSVNNLFSVIVLCETWLLNDFEFKLNGYKTINSLGTLNKCDGVTVLVRESLNIITVNTQ</sequence>
<dbReference type="Proteomes" id="UP000478052">
    <property type="component" value="Unassembled WGS sequence"/>
</dbReference>
<feature type="domain" description="Helitron helicase-like" evidence="1">
    <location>
        <begin position="1"/>
        <end position="114"/>
    </location>
</feature>
<dbReference type="EMBL" id="VUJU01016530">
    <property type="protein sequence ID" value="KAF0688784.1"/>
    <property type="molecule type" value="Genomic_DNA"/>
</dbReference>
<evidence type="ECO:0000259" key="1">
    <source>
        <dbReference type="Pfam" id="PF14214"/>
    </source>
</evidence>
<evidence type="ECO:0000313" key="2">
    <source>
        <dbReference type="EMBL" id="KAF0688784.1"/>
    </source>
</evidence>
<keyword evidence="3" id="KW-1185">Reference proteome</keyword>
<gene>
    <name evidence="2" type="ORF">FWK35_00036378</name>
</gene>
<organism evidence="2 3">
    <name type="scientific">Aphis craccivora</name>
    <name type="common">Cowpea aphid</name>
    <dbReference type="NCBI Taxonomy" id="307492"/>
    <lineage>
        <taxon>Eukaryota</taxon>
        <taxon>Metazoa</taxon>
        <taxon>Ecdysozoa</taxon>
        <taxon>Arthropoda</taxon>
        <taxon>Hexapoda</taxon>
        <taxon>Insecta</taxon>
        <taxon>Pterygota</taxon>
        <taxon>Neoptera</taxon>
        <taxon>Paraneoptera</taxon>
        <taxon>Hemiptera</taxon>
        <taxon>Sternorrhyncha</taxon>
        <taxon>Aphidomorpha</taxon>
        <taxon>Aphidoidea</taxon>
        <taxon>Aphididae</taxon>
        <taxon>Aphidini</taxon>
        <taxon>Aphis</taxon>
        <taxon>Aphis</taxon>
    </lineage>
</organism>
<protein>
    <submittedName>
        <fullName evidence="2">Helitron like N domain-containing protein</fullName>
    </submittedName>
</protein>
<feature type="non-terminal residue" evidence="2">
    <location>
        <position position="313"/>
    </location>
</feature>
<comment type="caution">
    <text evidence="2">The sequence shown here is derived from an EMBL/GenBank/DDBJ whole genome shotgun (WGS) entry which is preliminary data.</text>
</comment>